<dbReference type="AlphaFoldDB" id="A0A1N7GX90"/>
<sequence>MGAVAAVTLIPFLQAFATKTGEDMYAWIRERGWRRDRRRLRSQRKKGIIYLADPELKILISFPSDLPPHIVANAALVAQGVGKAPRAGWVGIAWDSSAGGWTEIPIVTPPRHTVRLRTDEA</sequence>
<organism evidence="1 2">
    <name type="scientific">Microbispora rosea</name>
    <dbReference type="NCBI Taxonomy" id="58117"/>
    <lineage>
        <taxon>Bacteria</taxon>
        <taxon>Bacillati</taxon>
        <taxon>Actinomycetota</taxon>
        <taxon>Actinomycetes</taxon>
        <taxon>Streptosporangiales</taxon>
        <taxon>Streptosporangiaceae</taxon>
        <taxon>Microbispora</taxon>
    </lineage>
</organism>
<reference evidence="2" key="1">
    <citation type="submission" date="2017-01" db="EMBL/GenBank/DDBJ databases">
        <authorList>
            <person name="Varghese N."/>
            <person name="Submissions S."/>
        </authorList>
    </citation>
    <scope>NUCLEOTIDE SEQUENCE [LARGE SCALE GENOMIC DNA]</scope>
    <source>
        <strain evidence="2">ATCC 12950</strain>
    </source>
</reference>
<gene>
    <name evidence="1" type="ORF">SAMN05421833_13384</name>
</gene>
<evidence type="ECO:0000313" key="1">
    <source>
        <dbReference type="EMBL" id="SIS17048.1"/>
    </source>
</evidence>
<dbReference type="EMBL" id="FTNI01000033">
    <property type="protein sequence ID" value="SIS17048.1"/>
    <property type="molecule type" value="Genomic_DNA"/>
</dbReference>
<dbReference type="Proteomes" id="UP000186096">
    <property type="component" value="Unassembled WGS sequence"/>
</dbReference>
<proteinExistence type="predicted"/>
<protein>
    <submittedName>
        <fullName evidence="1">Uncharacterized protein</fullName>
    </submittedName>
</protein>
<evidence type="ECO:0000313" key="2">
    <source>
        <dbReference type="Proteomes" id="UP000186096"/>
    </source>
</evidence>
<keyword evidence="2" id="KW-1185">Reference proteome</keyword>
<accession>A0A1N7GX90</accession>
<name>A0A1N7GX90_9ACTN</name>
<dbReference type="RefSeq" id="WP_076441373.1">
    <property type="nucleotide sequence ID" value="NZ_FTNI01000033.1"/>
</dbReference>